<dbReference type="PROSITE" id="PS50293">
    <property type="entry name" value="TPR_REGION"/>
    <property type="match status" value="1"/>
</dbReference>
<dbReference type="PROSITE" id="PS51257">
    <property type="entry name" value="PROKAR_LIPOPROTEIN"/>
    <property type="match status" value="1"/>
</dbReference>
<evidence type="ECO:0000256" key="1">
    <source>
        <dbReference type="ARBA" id="ARBA00022737"/>
    </source>
</evidence>
<dbReference type="InterPro" id="IPR019734">
    <property type="entry name" value="TPR_rpt"/>
</dbReference>
<dbReference type="Pfam" id="PF13432">
    <property type="entry name" value="TPR_16"/>
    <property type="match status" value="2"/>
</dbReference>
<keyword evidence="2 3" id="KW-0802">TPR repeat</keyword>
<reference evidence="5 6" key="1">
    <citation type="journal article" date="2013" name="Genome Announc.">
        <title>Genome Sequence of the Pyrene- and Fluoranthene-Degrading Bacterium Cycloclasticus sp. Strain PY97M.</title>
        <authorList>
            <person name="Cui Z."/>
            <person name="Xu G."/>
            <person name="Li Q."/>
            <person name="Gao W."/>
            <person name="Zheng L."/>
        </authorList>
    </citation>
    <scope>NUCLEOTIDE SEQUENCE [LARGE SCALE GENOMIC DNA]</scope>
    <source>
        <strain evidence="5 6">PY97M</strain>
    </source>
</reference>
<dbReference type="InterPro" id="IPR011990">
    <property type="entry name" value="TPR-like_helical_dom_sf"/>
</dbReference>
<proteinExistence type="predicted"/>
<dbReference type="SUPFAM" id="SSF81901">
    <property type="entry name" value="HCP-like"/>
    <property type="match status" value="1"/>
</dbReference>
<evidence type="ECO:0000256" key="2">
    <source>
        <dbReference type="ARBA" id="ARBA00022803"/>
    </source>
</evidence>
<dbReference type="PANTHER" id="PTHR44858">
    <property type="entry name" value="TETRATRICOPEPTIDE REPEAT PROTEIN 6"/>
    <property type="match status" value="1"/>
</dbReference>
<keyword evidence="6" id="KW-1185">Reference proteome</keyword>
<evidence type="ECO:0000256" key="4">
    <source>
        <dbReference type="SAM" id="SignalP"/>
    </source>
</evidence>
<dbReference type="PANTHER" id="PTHR44858:SF1">
    <property type="entry name" value="UDP-N-ACETYLGLUCOSAMINE--PEPTIDE N-ACETYLGLUCOSAMINYLTRANSFERASE SPINDLY-RELATED"/>
    <property type="match status" value="1"/>
</dbReference>
<dbReference type="SMART" id="SM00028">
    <property type="entry name" value="TPR"/>
    <property type="match status" value="3"/>
</dbReference>
<organism evidence="5 6">
    <name type="scientific">Cycloclasticus pugetii</name>
    <dbReference type="NCBI Taxonomy" id="34068"/>
    <lineage>
        <taxon>Bacteria</taxon>
        <taxon>Pseudomonadati</taxon>
        <taxon>Pseudomonadota</taxon>
        <taxon>Gammaproteobacteria</taxon>
        <taxon>Thiotrichales</taxon>
        <taxon>Piscirickettsiaceae</taxon>
        <taxon>Cycloclasticus</taxon>
    </lineage>
</organism>
<feature type="signal peptide" evidence="4">
    <location>
        <begin position="1"/>
        <end position="20"/>
    </location>
</feature>
<sequence>MNKWIIQIIMLCFLATLVACQPQHVKENSASSIQGTEKSPADVYVSLGVEYMKRGMNEVALEKLKKAIDVDPFSSNAHNVLAVLYDRLGEKSLAGEHYKKAVTLSPRNSSAQNNYARYLCSMNEFELADQHFNIAVKNPLYRSAVAALTNAGTCAWKAGQLDKAESYYRTALQRNNRSAVTLLQMANLKFEMQNYLSVRAYLQRFKEVSKHTPASLWLGIQAEDKLGDSDSVASYILQLKRLYPDSHEMGLLEKSKFNR</sequence>
<keyword evidence="1" id="KW-0677">Repeat</keyword>
<dbReference type="Proteomes" id="UP000015462">
    <property type="component" value="Unassembled WGS sequence"/>
</dbReference>
<comment type="caution">
    <text evidence="5">The sequence shown here is derived from an EMBL/GenBank/DDBJ whole genome shotgun (WGS) entry which is preliminary data.</text>
</comment>
<dbReference type="AlphaFoldDB" id="A0AB33Z425"/>
<dbReference type="RefSeq" id="WP_016389750.1">
    <property type="nucleotide sequence ID" value="NZ_KE646805.1"/>
</dbReference>
<dbReference type="InterPro" id="IPR050498">
    <property type="entry name" value="Ycf3"/>
</dbReference>
<protein>
    <submittedName>
        <fullName evidence="5">TPR repeat containing protein</fullName>
    </submittedName>
</protein>
<name>A0AB33Z425_9GAMM</name>
<feature type="chain" id="PRO_5044186448" evidence="4">
    <location>
        <begin position="21"/>
        <end position="259"/>
    </location>
</feature>
<feature type="repeat" description="TPR" evidence="3">
    <location>
        <begin position="41"/>
        <end position="74"/>
    </location>
</feature>
<evidence type="ECO:0000256" key="3">
    <source>
        <dbReference type="PROSITE-ProRule" id="PRU00339"/>
    </source>
</evidence>
<dbReference type="EMBL" id="ASHL01000001">
    <property type="protein sequence ID" value="EPD14211.1"/>
    <property type="molecule type" value="Genomic_DNA"/>
</dbReference>
<accession>A0AB33Z425</accession>
<dbReference type="Gene3D" id="1.25.40.10">
    <property type="entry name" value="Tetratricopeptide repeat domain"/>
    <property type="match status" value="1"/>
</dbReference>
<dbReference type="InterPro" id="IPR013360">
    <property type="entry name" value="Pilus_4_PilW"/>
</dbReference>
<dbReference type="PROSITE" id="PS50005">
    <property type="entry name" value="TPR"/>
    <property type="match status" value="2"/>
</dbReference>
<feature type="repeat" description="TPR" evidence="3">
    <location>
        <begin position="75"/>
        <end position="108"/>
    </location>
</feature>
<dbReference type="NCBIfam" id="TIGR02521">
    <property type="entry name" value="type_IV_pilW"/>
    <property type="match status" value="1"/>
</dbReference>
<gene>
    <name evidence="5" type="ORF">L196_01900</name>
</gene>
<evidence type="ECO:0000313" key="5">
    <source>
        <dbReference type="EMBL" id="EPD14211.1"/>
    </source>
</evidence>
<evidence type="ECO:0000313" key="6">
    <source>
        <dbReference type="Proteomes" id="UP000015462"/>
    </source>
</evidence>
<keyword evidence="4" id="KW-0732">Signal</keyword>